<comment type="cofactor">
    <cofactor evidence="1">
        <name>Mg(2+)</name>
        <dbReference type="ChEBI" id="CHEBI:18420"/>
    </cofactor>
</comment>
<dbReference type="Pfam" id="PF21530">
    <property type="entry name" value="Pif1_2B_dom"/>
    <property type="match status" value="1"/>
</dbReference>
<evidence type="ECO:0000313" key="7">
    <source>
        <dbReference type="Proteomes" id="UP001177003"/>
    </source>
</evidence>
<dbReference type="CDD" id="cd18809">
    <property type="entry name" value="SF1_C_RecD"/>
    <property type="match status" value="1"/>
</dbReference>
<dbReference type="Gene3D" id="2.40.50.140">
    <property type="entry name" value="Nucleic acid-binding proteins"/>
    <property type="match status" value="2"/>
</dbReference>
<keyword evidence="1" id="KW-0378">Hydrolase</keyword>
<feature type="compositionally biased region" description="Polar residues" evidence="2">
    <location>
        <begin position="1812"/>
        <end position="1827"/>
    </location>
</feature>
<dbReference type="PANTHER" id="PTHR10492">
    <property type="match status" value="1"/>
</dbReference>
<feature type="region of interest" description="Disordered" evidence="2">
    <location>
        <begin position="1789"/>
        <end position="1850"/>
    </location>
</feature>
<keyword evidence="1" id="KW-0067">ATP-binding</keyword>
<organism evidence="6 7">
    <name type="scientific">Lactuca saligna</name>
    <name type="common">Willowleaf lettuce</name>
    <dbReference type="NCBI Taxonomy" id="75948"/>
    <lineage>
        <taxon>Eukaryota</taxon>
        <taxon>Viridiplantae</taxon>
        <taxon>Streptophyta</taxon>
        <taxon>Embryophyta</taxon>
        <taxon>Tracheophyta</taxon>
        <taxon>Spermatophyta</taxon>
        <taxon>Magnoliopsida</taxon>
        <taxon>eudicotyledons</taxon>
        <taxon>Gunneridae</taxon>
        <taxon>Pentapetalae</taxon>
        <taxon>asterids</taxon>
        <taxon>campanulids</taxon>
        <taxon>Asterales</taxon>
        <taxon>Asteraceae</taxon>
        <taxon>Cichorioideae</taxon>
        <taxon>Cichorieae</taxon>
        <taxon>Lactucinae</taxon>
        <taxon>Lactuca</taxon>
    </lineage>
</organism>
<dbReference type="SUPFAM" id="SSF50249">
    <property type="entry name" value="Nucleic acid-binding proteins"/>
    <property type="match status" value="2"/>
</dbReference>
<evidence type="ECO:0000259" key="4">
    <source>
        <dbReference type="Pfam" id="PF14214"/>
    </source>
</evidence>
<dbReference type="FunFam" id="3.40.50.300:FF:002884">
    <property type="entry name" value="ATP-dependent DNA helicase"/>
    <property type="match status" value="1"/>
</dbReference>
<feature type="domain" description="Helitron helicase-like" evidence="4">
    <location>
        <begin position="317"/>
        <end position="407"/>
    </location>
</feature>
<reference evidence="6" key="1">
    <citation type="submission" date="2023-04" db="EMBL/GenBank/DDBJ databases">
        <authorList>
            <person name="Vijverberg K."/>
            <person name="Xiong W."/>
            <person name="Schranz E."/>
        </authorList>
    </citation>
    <scope>NUCLEOTIDE SEQUENCE</scope>
</reference>
<dbReference type="Pfam" id="PF14214">
    <property type="entry name" value="Helitron_like_N"/>
    <property type="match status" value="2"/>
</dbReference>
<feature type="domain" description="Helitron helicase-like" evidence="4">
    <location>
        <begin position="428"/>
        <end position="470"/>
    </location>
</feature>
<dbReference type="Proteomes" id="UP001177003">
    <property type="component" value="Chromosome 5"/>
</dbReference>
<comment type="similarity">
    <text evidence="1">Belongs to the helicase family.</text>
</comment>
<dbReference type="GO" id="GO:0043139">
    <property type="term" value="F:5'-3' DNA helicase activity"/>
    <property type="evidence" value="ECO:0007669"/>
    <property type="project" value="UniProtKB-EC"/>
</dbReference>
<comment type="catalytic activity">
    <reaction evidence="1">
        <text>ATP + H2O = ADP + phosphate + H(+)</text>
        <dbReference type="Rhea" id="RHEA:13065"/>
        <dbReference type="ChEBI" id="CHEBI:15377"/>
        <dbReference type="ChEBI" id="CHEBI:15378"/>
        <dbReference type="ChEBI" id="CHEBI:30616"/>
        <dbReference type="ChEBI" id="CHEBI:43474"/>
        <dbReference type="ChEBI" id="CHEBI:456216"/>
        <dbReference type="EC" id="5.6.2.3"/>
    </reaction>
</comment>
<dbReference type="PANTHER" id="PTHR10492:SF96">
    <property type="entry name" value="ATP-DEPENDENT DNA HELICASE"/>
    <property type="match status" value="1"/>
</dbReference>
<feature type="domain" description="DNA helicase Pif1-like 2B" evidence="5">
    <location>
        <begin position="1255"/>
        <end position="1301"/>
    </location>
</feature>
<evidence type="ECO:0000313" key="6">
    <source>
        <dbReference type="EMBL" id="CAI9284901.1"/>
    </source>
</evidence>
<evidence type="ECO:0000256" key="2">
    <source>
        <dbReference type="SAM" id="MobiDB-lite"/>
    </source>
</evidence>
<dbReference type="InterPro" id="IPR049163">
    <property type="entry name" value="Pif1-like_2B_dom"/>
</dbReference>
<keyword evidence="1" id="KW-0347">Helicase</keyword>
<dbReference type="GO" id="GO:0016787">
    <property type="term" value="F:hydrolase activity"/>
    <property type="evidence" value="ECO:0007669"/>
    <property type="project" value="UniProtKB-KW"/>
</dbReference>
<keyword evidence="1" id="KW-0227">DNA damage</keyword>
<keyword evidence="1" id="KW-0234">DNA repair</keyword>
<protein>
    <recommendedName>
        <fullName evidence="1">ATP-dependent DNA helicase</fullName>
        <ecNumber evidence="1">5.6.2.3</ecNumber>
    </recommendedName>
</protein>
<dbReference type="GO" id="GO:0006310">
    <property type="term" value="P:DNA recombination"/>
    <property type="evidence" value="ECO:0007669"/>
    <property type="project" value="UniProtKB-KW"/>
</dbReference>
<dbReference type="InterPro" id="IPR010285">
    <property type="entry name" value="DNA_helicase_pif1-like_DEAD"/>
</dbReference>
<accession>A0AA35Z2W1</accession>
<proteinExistence type="inferred from homology"/>
<dbReference type="GO" id="GO:0005524">
    <property type="term" value="F:ATP binding"/>
    <property type="evidence" value="ECO:0007669"/>
    <property type="project" value="UniProtKB-KW"/>
</dbReference>
<keyword evidence="1" id="KW-0547">Nucleotide-binding</keyword>
<evidence type="ECO:0000259" key="5">
    <source>
        <dbReference type="Pfam" id="PF21530"/>
    </source>
</evidence>
<dbReference type="EMBL" id="OX465081">
    <property type="protein sequence ID" value="CAI9284901.1"/>
    <property type="molecule type" value="Genomic_DNA"/>
</dbReference>
<dbReference type="InterPro" id="IPR012340">
    <property type="entry name" value="NA-bd_OB-fold"/>
</dbReference>
<evidence type="ECO:0000259" key="3">
    <source>
        <dbReference type="Pfam" id="PF05970"/>
    </source>
</evidence>
<keyword evidence="1" id="KW-0233">DNA recombination</keyword>
<dbReference type="GO" id="GO:0000723">
    <property type="term" value="P:telomere maintenance"/>
    <property type="evidence" value="ECO:0007669"/>
    <property type="project" value="InterPro"/>
</dbReference>
<keyword evidence="7" id="KW-1185">Reference proteome</keyword>
<sequence>MSVGSSSKRRFSPHLAGLLSSEKGSCSSVGNDTLLLPSYDDIGDCTFVCRFCSAFFWFDERVMYLSRPDCPAYTRCCKSGSVVLPYPLLPPKLLLALFDFRPFIKNIRAYNSMFSMTSFGGKVDDTVNRADGPYVFKVSGQVCHWIGAFDVVDEKGPKFLQLYIVDTDHELHNRLSAFPKNENGCLDSTIVEALMDLFTAHNEYVRTFKCAKDIAAERNLPEYAVRLFNDVPNRLYGPPAPGSLGCIVVGEDVVGSTYDIVVHSKSGPPRRISKLHPSYMPLQYPVLFPYGKDGWSPRLKLLNEVGSKARNLSINMYYSYQIHARNGIYSVVLNSCRLFQQYLVDAYACIELSRLDFYEQNQNHLRSAYVSGIYDAISRGDTDGRSIGKRVILPPSFVGGPRYMYRLSGCPFYLSGIWESTGRHNLTCFHMKVIAFISYLKSDKTFGPVSAHLYTIEFQKRGLPHCHVLIWIADSHKIKEPSAIDAYITAELPDPILEPLLYQTVTRCLVHGPCGLLNTKSSCMKDGKCKKRFPKNFRNDTVFDKDGYAHYKRRSGEVHRLETGVEIDNRFIVPYNKRLCCRFNAHINVEYCGWNMMIKYLFKYVSKGMERVRFVIQRDVHTSGSSVSVEPPVIDEIKNYIDGRFLCPHEAAWRILDFPIHDRDPSIVILPIHLPNMQSVLFKENISINQVVDDPNFGSSLLLGWFDNNKWDRTGHNLTYSSYPTKYWWDKQAKAWKRRKRCNSHALGRLIFVHPSAGELFYLRMLLCHQKDCRSYEEVRTVSGTVYSDFRATCDSLGLIGEDREWMDAFTEASEWATSSQLRSLFCYLLLLCDVNDPMCLWHFGWKKMSDDLVHNIKMSNPGVDVIIDDLHVQQMVLYELDHVLRSSTPSKSVVDFHLPKPTEETVAMLRNRLFLEETTYDKDILKATHQQMLSSLNDEQLNIYNVVQSAEAKSQQMLLFVYGHGGTGKTFLWTTILAYFRSRGKIALAVAASGIASLLLPSGRTAHSRFKIPIDFTDNVACNITKKTMLAELLKVTSIIIWDEAPMSDKHCFECLDHSLRDILECESKVFGGMSMLLGGDFRQTLPVSPKTTPSEIISLTLPNSYLWPYFSLYKLTDNMRLKNLSTSSDSHLGISKFASWLLQIGDGLIGEIDACDKTNTKWVEIPMSLIIPPTKNALHSLIDFVYGDDILKKSSASTLSARAIVCPKNETIQKINDIVLQRSPGDSKMYESADSIEFNGNQSTEFNTFYPLEYLNALTFPSIPVHSLLLKINTPVMLIRNINQKEGLCNDTRLMVSQLLSTVIEATIITGTSIGSKVLIPRIRFIHKAPDIPFTFVRKQFPLKVCYAMTINKSQGQSLKKIGIYLPHPVFTHGQLYVALSRATSPDSVKILIDSDENTANNKTKNVVFRDFLHKVNTSEVRILRMWTPQIRNHETWFLAVDKNILEQRKDQSFLQSVLIPSRCYTIEKYGCGVPDRYQKWINNEFYMAVGTVSSITPLPDTAIIPKHWFSFVSKTQIPDYKDQHADFVGFFSKLINCTKKDSEPYLLLILKNDSGEDIAISLWKEFTSVSSKFDRVVLENAPAPVIVAITSIKISTYAGALRLGTSSATHLYINPPIPEMKLLMDSYNTLPEVPVFLDPPIQLSKILDKSHSDLSDRTLTTKACIIEYIFSDSWYHVQCPKCKNTTFKQGKNWFCPSDGILESPCSTFKLNAVIKDESHSMTVVLSDNATQELLGTTADNLRSDNTDDRKEVPPIAISLLGTPRKMKIRMTNTSKDNNIRFIVTNIEKMPSEVPPSMTTPPPDRPTSSKNTNEESAQNYQQSKQNVRRSLPFENPVTTKRKAARKME</sequence>
<dbReference type="InterPro" id="IPR025476">
    <property type="entry name" value="Helitron_helicase-like"/>
</dbReference>
<dbReference type="EC" id="5.6.2.3" evidence="1"/>
<dbReference type="InterPro" id="IPR027417">
    <property type="entry name" value="P-loop_NTPase"/>
</dbReference>
<feature type="compositionally biased region" description="Basic residues" evidence="2">
    <location>
        <begin position="1841"/>
        <end position="1850"/>
    </location>
</feature>
<gene>
    <name evidence="6" type="ORF">LSALG_LOCUS24403</name>
</gene>
<feature type="domain" description="DNA helicase Pif1-like DEAD-box helicase" evidence="3">
    <location>
        <begin position="937"/>
        <end position="1152"/>
    </location>
</feature>
<dbReference type="SUPFAM" id="SSF52540">
    <property type="entry name" value="P-loop containing nucleoside triphosphate hydrolases"/>
    <property type="match status" value="2"/>
</dbReference>
<dbReference type="Pfam" id="PF05970">
    <property type="entry name" value="PIF1"/>
    <property type="match status" value="1"/>
</dbReference>
<name>A0AA35Z2W1_LACSI</name>
<dbReference type="Gene3D" id="3.40.50.300">
    <property type="entry name" value="P-loop containing nucleotide triphosphate hydrolases"/>
    <property type="match status" value="2"/>
</dbReference>
<evidence type="ECO:0000256" key="1">
    <source>
        <dbReference type="RuleBase" id="RU363044"/>
    </source>
</evidence>
<dbReference type="GO" id="GO:0006281">
    <property type="term" value="P:DNA repair"/>
    <property type="evidence" value="ECO:0007669"/>
    <property type="project" value="UniProtKB-KW"/>
</dbReference>